<accession>A0A0B7BPT3</accession>
<dbReference type="EMBL" id="HACG01048073">
    <property type="protein sequence ID" value="CEK94938.1"/>
    <property type="molecule type" value="Transcribed_RNA"/>
</dbReference>
<evidence type="ECO:0000313" key="1">
    <source>
        <dbReference type="EMBL" id="CEK94938.1"/>
    </source>
</evidence>
<name>A0A0B7BPT3_9EUPU</name>
<reference evidence="1" key="1">
    <citation type="submission" date="2014-12" db="EMBL/GenBank/DDBJ databases">
        <title>Insight into the proteome of Arion vulgaris.</title>
        <authorList>
            <person name="Aradska J."/>
            <person name="Bulat T."/>
            <person name="Smidak R."/>
            <person name="Sarate P."/>
            <person name="Gangsoo J."/>
            <person name="Sialana F."/>
            <person name="Bilban M."/>
            <person name="Lubec G."/>
        </authorList>
    </citation>
    <scope>NUCLEOTIDE SEQUENCE</scope>
    <source>
        <tissue evidence="1">Skin</tissue>
    </source>
</reference>
<protein>
    <submittedName>
        <fullName evidence="1">Uncharacterized protein</fullName>
    </submittedName>
</protein>
<organism evidence="1">
    <name type="scientific">Arion vulgaris</name>
    <dbReference type="NCBI Taxonomy" id="1028688"/>
    <lineage>
        <taxon>Eukaryota</taxon>
        <taxon>Metazoa</taxon>
        <taxon>Spiralia</taxon>
        <taxon>Lophotrochozoa</taxon>
        <taxon>Mollusca</taxon>
        <taxon>Gastropoda</taxon>
        <taxon>Heterobranchia</taxon>
        <taxon>Euthyneura</taxon>
        <taxon>Panpulmonata</taxon>
        <taxon>Eupulmonata</taxon>
        <taxon>Stylommatophora</taxon>
        <taxon>Helicina</taxon>
        <taxon>Arionoidea</taxon>
        <taxon>Arionidae</taxon>
        <taxon>Arion</taxon>
    </lineage>
</organism>
<sequence>MFHKFKIGTTSLCPCKKADMTAEHVLQDCQRIAGIREETWPQNTELCEK</sequence>
<proteinExistence type="predicted"/>
<gene>
    <name evidence="1" type="primary">ORF204626</name>
</gene>
<feature type="non-terminal residue" evidence="1">
    <location>
        <position position="49"/>
    </location>
</feature>
<dbReference type="AlphaFoldDB" id="A0A0B7BPT3"/>